<dbReference type="GO" id="GO:0003964">
    <property type="term" value="F:RNA-directed DNA polymerase activity"/>
    <property type="evidence" value="ECO:0007669"/>
    <property type="project" value="UniProtKB-KW"/>
</dbReference>
<reference evidence="1 2" key="1">
    <citation type="submission" date="2023-09" db="EMBL/GenBank/DDBJ databases">
        <title>Nesidiocoris tenuis whole genome shotgun sequence.</title>
        <authorList>
            <person name="Shibata T."/>
            <person name="Shimoda M."/>
            <person name="Kobayashi T."/>
            <person name="Uehara T."/>
        </authorList>
    </citation>
    <scope>NUCLEOTIDE SEQUENCE [LARGE SCALE GENOMIC DNA]</scope>
    <source>
        <strain evidence="1 2">Japan</strain>
    </source>
</reference>
<gene>
    <name evidence="1" type="ORF">NTJ_12364</name>
</gene>
<accession>A0ABN7B563</accession>
<keyword evidence="2" id="KW-1185">Reference proteome</keyword>
<proteinExistence type="predicted"/>
<dbReference type="Proteomes" id="UP001307889">
    <property type="component" value="Chromosome 10"/>
</dbReference>
<dbReference type="EMBL" id="AP028918">
    <property type="protein sequence ID" value="BES99546.1"/>
    <property type="molecule type" value="Genomic_DNA"/>
</dbReference>
<keyword evidence="1" id="KW-0548">Nucleotidyltransferase</keyword>
<evidence type="ECO:0000313" key="2">
    <source>
        <dbReference type="Proteomes" id="UP001307889"/>
    </source>
</evidence>
<name>A0ABN7B563_9HEMI</name>
<keyword evidence="1" id="KW-0808">Transferase</keyword>
<organism evidence="1 2">
    <name type="scientific">Nesidiocoris tenuis</name>
    <dbReference type="NCBI Taxonomy" id="355587"/>
    <lineage>
        <taxon>Eukaryota</taxon>
        <taxon>Metazoa</taxon>
        <taxon>Ecdysozoa</taxon>
        <taxon>Arthropoda</taxon>
        <taxon>Hexapoda</taxon>
        <taxon>Insecta</taxon>
        <taxon>Pterygota</taxon>
        <taxon>Neoptera</taxon>
        <taxon>Paraneoptera</taxon>
        <taxon>Hemiptera</taxon>
        <taxon>Heteroptera</taxon>
        <taxon>Panheteroptera</taxon>
        <taxon>Cimicomorpha</taxon>
        <taxon>Miridae</taxon>
        <taxon>Dicyphina</taxon>
        <taxon>Nesidiocoris</taxon>
    </lineage>
</organism>
<evidence type="ECO:0000313" key="1">
    <source>
        <dbReference type="EMBL" id="BES99546.1"/>
    </source>
</evidence>
<sequence length="98" mass="11407">MMLGRQLRTKLTLLKPDMDQRNDYNMIRQKIQHDHAQLKEFEIGETAWVKRCKEDKKFVQTVVKERTGPLSYIVIQDGIERRVHADQMRKAGGGGVTP</sequence>
<keyword evidence="1" id="KW-0695">RNA-directed DNA polymerase</keyword>
<protein>
    <submittedName>
        <fullName evidence="1">Reverse transcriptase (RNA-dependent DNA polymerase)</fullName>
    </submittedName>
</protein>